<sequence length="94" mass="10367">MSEKKGSSNPPQSTLILRLVGGGYLVYLGYQLIPELSMSSGGRNLVQMIAMVTFLVVGVLLVGWTAIKLLRKEFVRPGEDEADQKNEDDKENLL</sequence>
<dbReference type="EMBL" id="JPME01000031">
    <property type="protein sequence ID" value="KEZ87659.1"/>
    <property type="molecule type" value="Genomic_DNA"/>
</dbReference>
<feature type="transmembrane region" description="Helical" evidence="1">
    <location>
        <begin position="15"/>
        <end position="33"/>
    </location>
</feature>
<dbReference type="STRING" id="29354.IO98_20880"/>
<keyword evidence="1" id="KW-0472">Membrane</keyword>
<gene>
    <name evidence="2" type="ORF">IO98_20880</name>
</gene>
<evidence type="ECO:0000313" key="3">
    <source>
        <dbReference type="Proteomes" id="UP000028525"/>
    </source>
</evidence>
<organism evidence="2 3">
    <name type="scientific">Lacrimispora celerecrescens</name>
    <dbReference type="NCBI Taxonomy" id="29354"/>
    <lineage>
        <taxon>Bacteria</taxon>
        <taxon>Bacillati</taxon>
        <taxon>Bacillota</taxon>
        <taxon>Clostridia</taxon>
        <taxon>Lachnospirales</taxon>
        <taxon>Lachnospiraceae</taxon>
        <taxon>Lacrimispora</taxon>
    </lineage>
</organism>
<proteinExistence type="predicted"/>
<accession>A0A084JFC5</accession>
<keyword evidence="1" id="KW-0812">Transmembrane</keyword>
<dbReference type="OrthoDB" id="2061479at2"/>
<feature type="transmembrane region" description="Helical" evidence="1">
    <location>
        <begin position="45"/>
        <end position="67"/>
    </location>
</feature>
<dbReference type="Proteomes" id="UP000028525">
    <property type="component" value="Unassembled WGS sequence"/>
</dbReference>
<keyword evidence="3" id="KW-1185">Reference proteome</keyword>
<comment type="caution">
    <text evidence="2">The sequence shown here is derived from an EMBL/GenBank/DDBJ whole genome shotgun (WGS) entry which is preliminary data.</text>
</comment>
<reference evidence="2 3" key="1">
    <citation type="submission" date="2014-07" db="EMBL/GenBank/DDBJ databases">
        <title>Draft genome of Clostridium celerecrescens 152B isolated from sediments associated with methane hydrate from Krishna Godavari basin.</title>
        <authorList>
            <person name="Honkalas V.S."/>
            <person name="Dabir A.P."/>
            <person name="Arora P."/>
            <person name="Dhakephalkar P.K."/>
        </authorList>
    </citation>
    <scope>NUCLEOTIDE SEQUENCE [LARGE SCALE GENOMIC DNA]</scope>
    <source>
        <strain evidence="2 3">152B</strain>
    </source>
</reference>
<keyword evidence="1" id="KW-1133">Transmembrane helix</keyword>
<dbReference type="AlphaFoldDB" id="A0A084JFC5"/>
<dbReference type="RefSeq" id="WP_038284189.1">
    <property type="nucleotide sequence ID" value="NZ_JPME01000031.1"/>
</dbReference>
<name>A0A084JFC5_9FIRM</name>
<evidence type="ECO:0000313" key="2">
    <source>
        <dbReference type="EMBL" id="KEZ87659.1"/>
    </source>
</evidence>
<protein>
    <submittedName>
        <fullName evidence="2">Uncharacterized protein</fullName>
    </submittedName>
</protein>
<evidence type="ECO:0000256" key="1">
    <source>
        <dbReference type="SAM" id="Phobius"/>
    </source>
</evidence>